<evidence type="ECO:0000313" key="1">
    <source>
        <dbReference type="EMBL" id="MPN33524.1"/>
    </source>
</evidence>
<proteinExistence type="predicted"/>
<name>A0A645HBQ6_9ZZZZ</name>
<accession>A0A645HBQ6</accession>
<dbReference type="AlphaFoldDB" id="A0A645HBQ6"/>
<reference evidence="1" key="1">
    <citation type="submission" date="2019-08" db="EMBL/GenBank/DDBJ databases">
        <authorList>
            <person name="Kucharzyk K."/>
            <person name="Murdoch R.W."/>
            <person name="Higgins S."/>
            <person name="Loffler F."/>
        </authorList>
    </citation>
    <scope>NUCLEOTIDE SEQUENCE</scope>
</reference>
<dbReference type="EMBL" id="VSSQ01086067">
    <property type="protein sequence ID" value="MPN33524.1"/>
    <property type="molecule type" value="Genomic_DNA"/>
</dbReference>
<protein>
    <submittedName>
        <fullName evidence="1">Uncharacterized protein</fullName>
    </submittedName>
</protein>
<gene>
    <name evidence="1" type="ORF">SDC9_181012</name>
</gene>
<sequence>MKKRTKIILSFFIVIIIALPLTFCAIWVERDKTTNIRDYNEHFGDNGKYRQNYVRWFGRNGTNNINIFPESTPDSAKVEDFCYYYYNPFDPNIVLYLVYTCSDEDFIKETERLSKLDSDKDYLIYGSTGFNYPVSAVCANDSGYIYALADKENNRLIYVGINFCNYFTDINYKKIIDEKYLPINFNAKIGNSTHKKKNEESMKKDISLYKPINDKLI</sequence>
<comment type="caution">
    <text evidence="1">The sequence shown here is derived from an EMBL/GenBank/DDBJ whole genome shotgun (WGS) entry which is preliminary data.</text>
</comment>
<organism evidence="1">
    <name type="scientific">bioreactor metagenome</name>
    <dbReference type="NCBI Taxonomy" id="1076179"/>
    <lineage>
        <taxon>unclassified sequences</taxon>
        <taxon>metagenomes</taxon>
        <taxon>ecological metagenomes</taxon>
    </lineage>
</organism>